<keyword evidence="1" id="KW-0812">Transmembrane</keyword>
<feature type="transmembrane region" description="Helical" evidence="1">
    <location>
        <begin position="40"/>
        <end position="65"/>
    </location>
</feature>
<dbReference type="RefSeq" id="YP_010755094.1">
    <property type="nucleotide sequence ID" value="NC_073468.1"/>
</dbReference>
<keyword evidence="1" id="KW-0472">Membrane</keyword>
<proteinExistence type="predicted"/>
<accession>A0AAE8YBE1</accession>
<evidence type="ECO:0000313" key="3">
    <source>
        <dbReference type="Proteomes" id="UP000827768"/>
    </source>
</evidence>
<evidence type="ECO:0000313" key="2">
    <source>
        <dbReference type="EMBL" id="UDL15854.1"/>
    </source>
</evidence>
<keyword evidence="3" id="KW-1185">Reference proteome</keyword>
<dbReference type="Proteomes" id="UP000827768">
    <property type="component" value="Segment"/>
</dbReference>
<reference evidence="2" key="1">
    <citation type="submission" date="2021-09" db="EMBL/GenBank/DDBJ databases">
        <authorList>
            <person name="Andersen S.H."/>
            <person name="Beall E.A."/>
            <person name="Cappelle B."/>
            <person name="Falteisek K.J."/>
            <person name="Fenske B.A."/>
            <person name="Gansluckner N.W."/>
            <person name="Gilbertson S.M."/>
            <person name="Krings K.J."/>
            <person name="Mobeck M."/>
            <person name="Odeku J.O."/>
            <person name="Poncelet M.E."/>
            <person name="Rohr J.R."/>
            <person name="Rolands L."/>
            <person name="Whipple C.D."/>
            <person name="Whipple E.M."/>
            <person name="Spring A.M."/>
            <person name="Klyczek K."/>
            <person name="Garlena R.A."/>
            <person name="Russell D.A."/>
            <person name="Pope W.H."/>
            <person name="Jacobs-Sera D."/>
            <person name="Hatfull G.F."/>
        </authorList>
    </citation>
    <scope>NUCLEOTIDE SEQUENCE</scope>
</reference>
<dbReference type="EMBL" id="OK040790">
    <property type="protein sequence ID" value="UDL15854.1"/>
    <property type="molecule type" value="Genomic_DNA"/>
</dbReference>
<dbReference type="GeneID" id="80019703"/>
<sequence length="72" mass="8542">MIWLWFWIPYLSIATAVCIFVAREGYKDLESGEAHEDLRYVLPFLSISYGLAWPVFVALGLYLWLAERKRMR</sequence>
<organism evidence="2 3">
    <name type="scientific">Microbacterium phage Pumpernickel</name>
    <dbReference type="NCBI Taxonomy" id="2885983"/>
    <lineage>
        <taxon>Viruses</taxon>
        <taxon>Duplodnaviria</taxon>
        <taxon>Heunggongvirae</taxon>
        <taxon>Uroviricota</taxon>
        <taxon>Caudoviricetes</taxon>
        <taxon>Pumpernickelvirus</taxon>
        <taxon>Pumpernickelvirus pumpernickel</taxon>
    </lineage>
</organism>
<gene>
    <name evidence="2" type="primary">63</name>
    <name evidence="2" type="ORF">SEA_PUMPERNICKEL_63</name>
</gene>
<evidence type="ECO:0000256" key="1">
    <source>
        <dbReference type="SAM" id="Phobius"/>
    </source>
</evidence>
<protein>
    <submittedName>
        <fullName evidence="2">Membrane protein</fullName>
    </submittedName>
</protein>
<keyword evidence="1" id="KW-1133">Transmembrane helix</keyword>
<name>A0AAE8YBE1_9CAUD</name>
<dbReference type="KEGG" id="vg:80019703"/>